<feature type="transmembrane region" description="Helical" evidence="1">
    <location>
        <begin position="21"/>
        <end position="40"/>
    </location>
</feature>
<dbReference type="EMBL" id="JFBM01000005">
    <property type="protein sequence ID" value="KFU81842.1"/>
    <property type="molecule type" value="Genomic_DNA"/>
</dbReference>
<protein>
    <submittedName>
        <fullName evidence="2">Uncharacterized protein</fullName>
    </submittedName>
</protein>
<organism evidence="2 3">
    <name type="scientific">Amycolatopsis lurida NRRL 2430</name>
    <dbReference type="NCBI Taxonomy" id="1460371"/>
    <lineage>
        <taxon>Bacteria</taxon>
        <taxon>Bacillati</taxon>
        <taxon>Actinomycetota</taxon>
        <taxon>Actinomycetes</taxon>
        <taxon>Pseudonocardiales</taxon>
        <taxon>Pseudonocardiaceae</taxon>
        <taxon>Amycolatopsis</taxon>
    </lineage>
</organism>
<dbReference type="AlphaFoldDB" id="A0A2P2FYN9"/>
<dbReference type="Proteomes" id="UP000256220">
    <property type="component" value="Unassembled WGS sequence"/>
</dbReference>
<name>A0A2P2FYN9_AMYLU</name>
<keyword evidence="1" id="KW-0812">Transmembrane</keyword>
<evidence type="ECO:0000313" key="3">
    <source>
        <dbReference type="Proteomes" id="UP000256220"/>
    </source>
</evidence>
<evidence type="ECO:0000313" key="2">
    <source>
        <dbReference type="EMBL" id="KFU81842.1"/>
    </source>
</evidence>
<reference evidence="2 3" key="1">
    <citation type="journal article" date="2014" name="Genome Announc.">
        <title>Draft Genome Sequence of Amycolatopsis lurida NRRL 2430, Producer of the Glycopeptide Family Antibiotic Ristocetin.</title>
        <authorList>
            <person name="Kwun M.J."/>
            <person name="Hong H.J."/>
        </authorList>
    </citation>
    <scope>NUCLEOTIDE SEQUENCE [LARGE SCALE GENOMIC DNA]</scope>
    <source>
        <strain evidence="2 3">NRRL 2430</strain>
    </source>
</reference>
<sequence length="73" mass="7402">MEAARQNRHRGFDRARQSARQVCVINVTGSAACSIVGTLLGRHLTMRGLGIGAAAVLGTGGGVIVGAADAAWV</sequence>
<dbReference type="RefSeq" id="WP_034307889.1">
    <property type="nucleotide sequence ID" value="NZ_JFBM01000005.1"/>
</dbReference>
<keyword evidence="1" id="KW-1133">Transmembrane helix</keyword>
<keyword evidence="3" id="KW-1185">Reference proteome</keyword>
<feature type="transmembrane region" description="Helical" evidence="1">
    <location>
        <begin position="52"/>
        <end position="72"/>
    </location>
</feature>
<accession>A0A2P2FYN9</accession>
<dbReference type="PROSITE" id="PS51257">
    <property type="entry name" value="PROKAR_LIPOPROTEIN"/>
    <property type="match status" value="1"/>
</dbReference>
<proteinExistence type="predicted"/>
<evidence type="ECO:0000256" key="1">
    <source>
        <dbReference type="SAM" id="Phobius"/>
    </source>
</evidence>
<gene>
    <name evidence="2" type="ORF">BB31_08315</name>
</gene>
<comment type="caution">
    <text evidence="2">The sequence shown here is derived from an EMBL/GenBank/DDBJ whole genome shotgun (WGS) entry which is preliminary data.</text>
</comment>
<keyword evidence="1" id="KW-0472">Membrane</keyword>